<evidence type="ECO:0000313" key="2">
    <source>
        <dbReference type="EMBL" id="VEU39799.1"/>
    </source>
</evidence>
<feature type="transmembrane region" description="Helical" evidence="1">
    <location>
        <begin position="26"/>
        <end position="47"/>
    </location>
</feature>
<dbReference type="EMBL" id="CAACVS010000236">
    <property type="protein sequence ID" value="VEU39799.1"/>
    <property type="molecule type" value="Genomic_DNA"/>
</dbReference>
<keyword evidence="3" id="KW-1185">Reference proteome</keyword>
<keyword evidence="1" id="KW-1133">Transmembrane helix</keyword>
<keyword evidence="1" id="KW-0812">Transmembrane</keyword>
<evidence type="ECO:0000256" key="1">
    <source>
        <dbReference type="SAM" id="Phobius"/>
    </source>
</evidence>
<dbReference type="Proteomes" id="UP000291116">
    <property type="component" value="Unassembled WGS sequence"/>
</dbReference>
<name>A0A448ZCM8_9STRA</name>
<protein>
    <submittedName>
        <fullName evidence="2">Uncharacterized protein</fullName>
    </submittedName>
</protein>
<dbReference type="AlphaFoldDB" id="A0A448ZCM8"/>
<keyword evidence="1" id="KW-0472">Membrane</keyword>
<gene>
    <name evidence="2" type="ORF">PSNMU_V1.4_AUG-EV-PASAV3_0066760</name>
</gene>
<dbReference type="OrthoDB" id="423427at2759"/>
<proteinExistence type="predicted"/>
<evidence type="ECO:0000313" key="3">
    <source>
        <dbReference type="Proteomes" id="UP000291116"/>
    </source>
</evidence>
<reference evidence="2 3" key="1">
    <citation type="submission" date="2019-01" db="EMBL/GenBank/DDBJ databases">
        <authorList>
            <person name="Ferrante I. M."/>
        </authorList>
    </citation>
    <scope>NUCLEOTIDE SEQUENCE [LARGE SCALE GENOMIC DNA]</scope>
    <source>
        <strain evidence="2 3">B856</strain>
    </source>
</reference>
<organism evidence="2 3">
    <name type="scientific">Pseudo-nitzschia multistriata</name>
    <dbReference type="NCBI Taxonomy" id="183589"/>
    <lineage>
        <taxon>Eukaryota</taxon>
        <taxon>Sar</taxon>
        <taxon>Stramenopiles</taxon>
        <taxon>Ochrophyta</taxon>
        <taxon>Bacillariophyta</taxon>
        <taxon>Bacillariophyceae</taxon>
        <taxon>Bacillariophycidae</taxon>
        <taxon>Bacillariales</taxon>
        <taxon>Bacillariaceae</taxon>
        <taxon>Pseudo-nitzschia</taxon>
    </lineage>
</organism>
<sequence length="95" mass="10777">MMGILSTHGIFCASEGILLGFRDLKFLGNIYAIFFVTVPLLMLRLKYVANGGSPVNLCSVWNIFLGYQAFRILSFLGRVFVLRRRNDSVSNEKRL</sequence>
<accession>A0A448ZCM8</accession>
<feature type="transmembrane region" description="Helical" evidence="1">
    <location>
        <begin position="59"/>
        <end position="81"/>
    </location>
</feature>